<evidence type="ECO:0000256" key="1">
    <source>
        <dbReference type="SAM" id="SignalP"/>
    </source>
</evidence>
<dbReference type="STRING" id="1465490.SAMN05444277_106132"/>
<reference evidence="2 3" key="1">
    <citation type="submission" date="2016-10" db="EMBL/GenBank/DDBJ databases">
        <authorList>
            <person name="de Groot N.N."/>
        </authorList>
    </citation>
    <scope>NUCLEOTIDE SEQUENCE [LARGE SCALE GENOMIC DNA]</scope>
    <source>
        <strain evidence="2 3">DSM 28286</strain>
    </source>
</reference>
<dbReference type="EMBL" id="FOXQ01000006">
    <property type="protein sequence ID" value="SFQ18114.1"/>
    <property type="molecule type" value="Genomic_DNA"/>
</dbReference>
<gene>
    <name evidence="2" type="ORF">SAMN05444277_106132</name>
</gene>
<keyword evidence="1" id="KW-0732">Signal</keyword>
<proteinExistence type="predicted"/>
<dbReference type="OrthoDB" id="1491176at2"/>
<accession>A0A1I5WEB6</accession>
<protein>
    <recommendedName>
        <fullName evidence="4">Outer membrane protein beta-barrel family protein</fullName>
    </recommendedName>
</protein>
<keyword evidence="3" id="KW-1185">Reference proteome</keyword>
<dbReference type="RefSeq" id="WP_143075831.1">
    <property type="nucleotide sequence ID" value="NZ_FOXQ01000006.1"/>
</dbReference>
<organism evidence="2 3">
    <name type="scientific">Parafilimonas terrae</name>
    <dbReference type="NCBI Taxonomy" id="1465490"/>
    <lineage>
        <taxon>Bacteria</taxon>
        <taxon>Pseudomonadati</taxon>
        <taxon>Bacteroidota</taxon>
        <taxon>Chitinophagia</taxon>
        <taxon>Chitinophagales</taxon>
        <taxon>Chitinophagaceae</taxon>
        <taxon>Parafilimonas</taxon>
    </lineage>
</organism>
<feature type="chain" id="PRO_5011453698" description="Outer membrane protein beta-barrel family protein" evidence="1">
    <location>
        <begin position="19"/>
        <end position="697"/>
    </location>
</feature>
<evidence type="ECO:0000313" key="2">
    <source>
        <dbReference type="EMBL" id="SFQ18114.1"/>
    </source>
</evidence>
<sequence>MKNIIISCLLLSSLNALSQDSAQYNNKRLQTDVFTLSACSPNLISIQRSGDNPYKNKQIPLSKLSINVNRFSAFKVENINPLRYHYYINNQSVSQFFDETDLILGNFIKDTADLKINDIEILQFFKSDYRTDKTRDEIEDSKKKINLYKDTLAILNNLSYKIIERIKKNKTMYYDTASNIIKTTVKDKEEENSYNKTKDSINTAWAKQSANLQNETDNWGRKMENQTINNNGSIIFDDIQKIKAPGYEDVQQLIANEAQKTIDNMKEIEKLIRQLSALPSDQYNQSHFESLYNNYSYYSKSDNQETIDTVINQVKKIKEFASNKGFIVDKKKLASGDELEIYRIEEFALNEKTKLAESFVIFSSLQIGKLLQSTLVNCSRFNNEINSQTCLKDIQNNIDFNLLKDSVVYTYIQDVCADLNVLINFLALDNPVFNNTVKNINDNYKLLLKFIKTLDFVSRNNAKEFTLPFSNNLRNIDLIRYSIERKDKLTGKTESYDYDIWVKGGLKVDFSVAILMSQLSDITFNKNPLFSNPVFDSASNSYTSDQRSDSFYLKKTDAGRYNFAFGGMVNLMWRTGASWITPGLSLGIAYGTGTNSKLQFLGSLSLQFGKTERLIAHFGLVAGQQQQLDISQITYNPARDILDQGNTYKVKGDFSTMAVPYNYKFVFKPFFGISYNLSKKNAFNAVGSSANNFKEAF</sequence>
<name>A0A1I5WEB6_9BACT</name>
<evidence type="ECO:0000313" key="3">
    <source>
        <dbReference type="Proteomes" id="UP000199031"/>
    </source>
</evidence>
<dbReference type="Proteomes" id="UP000199031">
    <property type="component" value="Unassembled WGS sequence"/>
</dbReference>
<evidence type="ECO:0008006" key="4">
    <source>
        <dbReference type="Google" id="ProtNLM"/>
    </source>
</evidence>
<feature type="signal peptide" evidence="1">
    <location>
        <begin position="1"/>
        <end position="18"/>
    </location>
</feature>
<dbReference type="AlphaFoldDB" id="A0A1I5WEB6"/>